<proteinExistence type="inferred from homology"/>
<evidence type="ECO:0000256" key="4">
    <source>
        <dbReference type="ARBA" id="ARBA00022692"/>
    </source>
</evidence>
<feature type="transmembrane region" description="Helical" evidence="7">
    <location>
        <begin position="89"/>
        <end position="116"/>
    </location>
</feature>
<keyword evidence="4 7" id="KW-0812">Transmembrane</keyword>
<feature type="transmembrane region" description="Helical" evidence="7">
    <location>
        <begin position="128"/>
        <end position="151"/>
    </location>
</feature>
<keyword evidence="6 7" id="KW-0472">Membrane</keyword>
<accession>A0ABW7Q7C9</accession>
<feature type="transmembrane region" description="Helical" evidence="7">
    <location>
        <begin position="289"/>
        <end position="311"/>
    </location>
</feature>
<evidence type="ECO:0000256" key="1">
    <source>
        <dbReference type="ARBA" id="ARBA00004651"/>
    </source>
</evidence>
<dbReference type="InterPro" id="IPR000515">
    <property type="entry name" value="MetI-like"/>
</dbReference>
<comment type="subcellular location">
    <subcellularLocation>
        <location evidence="1 7">Cell membrane</location>
        <topology evidence="1 7">Multi-pass membrane protein</topology>
    </subcellularLocation>
</comment>
<name>A0ABW7Q7C9_9MICO</name>
<dbReference type="Pfam" id="PF00528">
    <property type="entry name" value="BPD_transp_1"/>
    <property type="match status" value="1"/>
</dbReference>
<evidence type="ECO:0000313" key="11">
    <source>
        <dbReference type="Proteomes" id="UP001610861"/>
    </source>
</evidence>
<feature type="transmembrane region" description="Helical" evidence="7">
    <location>
        <begin position="228"/>
        <end position="251"/>
    </location>
</feature>
<evidence type="ECO:0000256" key="2">
    <source>
        <dbReference type="ARBA" id="ARBA00022448"/>
    </source>
</evidence>
<feature type="transmembrane region" description="Helical" evidence="7">
    <location>
        <begin position="183"/>
        <end position="207"/>
    </location>
</feature>
<reference evidence="10 11" key="1">
    <citation type="submission" date="2024-09" db="EMBL/GenBank/DDBJ databases">
        <authorList>
            <person name="Pan X."/>
        </authorList>
    </citation>
    <scope>NUCLEOTIDE SEQUENCE [LARGE SCALE GENOMIC DNA]</scope>
    <source>
        <strain evidence="10 11">B2969</strain>
    </source>
</reference>
<dbReference type="PROSITE" id="PS50928">
    <property type="entry name" value="ABC_TM1"/>
    <property type="match status" value="1"/>
</dbReference>
<dbReference type="Proteomes" id="UP001610861">
    <property type="component" value="Unassembled WGS sequence"/>
</dbReference>
<keyword evidence="11" id="KW-1185">Reference proteome</keyword>
<keyword evidence="5 7" id="KW-1133">Transmembrane helix</keyword>
<evidence type="ECO:0000256" key="5">
    <source>
        <dbReference type="ARBA" id="ARBA00022989"/>
    </source>
</evidence>
<evidence type="ECO:0000259" key="9">
    <source>
        <dbReference type="PROSITE" id="PS50928"/>
    </source>
</evidence>
<evidence type="ECO:0000313" key="10">
    <source>
        <dbReference type="EMBL" id="MFH8250576.1"/>
    </source>
</evidence>
<dbReference type="InterPro" id="IPR050809">
    <property type="entry name" value="UgpAE/MalFG_permease"/>
</dbReference>
<keyword evidence="2 7" id="KW-0813">Transport</keyword>
<feature type="compositionally biased region" description="Polar residues" evidence="8">
    <location>
        <begin position="1"/>
        <end position="10"/>
    </location>
</feature>
<evidence type="ECO:0000256" key="7">
    <source>
        <dbReference type="RuleBase" id="RU363032"/>
    </source>
</evidence>
<organism evidence="10 11">
    <name type="scientific">Microbacterium alkaliflavum</name>
    <dbReference type="NCBI Taxonomy" id="3248839"/>
    <lineage>
        <taxon>Bacteria</taxon>
        <taxon>Bacillati</taxon>
        <taxon>Actinomycetota</taxon>
        <taxon>Actinomycetes</taxon>
        <taxon>Micrococcales</taxon>
        <taxon>Microbacteriaceae</taxon>
        <taxon>Microbacterium</taxon>
    </lineage>
</organism>
<dbReference type="Gene3D" id="1.10.3720.10">
    <property type="entry name" value="MetI-like"/>
    <property type="match status" value="1"/>
</dbReference>
<feature type="domain" description="ABC transmembrane type-1" evidence="9">
    <location>
        <begin position="93"/>
        <end position="310"/>
    </location>
</feature>
<comment type="caution">
    <text evidence="10">The sequence shown here is derived from an EMBL/GenBank/DDBJ whole genome shotgun (WGS) entry which is preliminary data.</text>
</comment>
<evidence type="ECO:0000256" key="8">
    <source>
        <dbReference type="SAM" id="MobiDB-lite"/>
    </source>
</evidence>
<evidence type="ECO:0000256" key="6">
    <source>
        <dbReference type="ARBA" id="ARBA00023136"/>
    </source>
</evidence>
<dbReference type="PANTHER" id="PTHR43227">
    <property type="entry name" value="BLL4140 PROTEIN"/>
    <property type="match status" value="1"/>
</dbReference>
<sequence length="322" mass="34975">MSTISVPERTSSAAAPSDPGPAKKPRRFPWGPLALLTPALAMLVVFIGWPLVQLVIMSFQKFGRAQIFGAPPEFVGLDNYTKVLTDPEFWAVLGRSIALCIVSVVATMVLGILIAVMVSKLGVVMRTAVSVSLLLAWAMPALTATIVWGWIFDTQYGLVNWVLTQVTGENWMGHSWLIDPTSFYAVAAIIITWGAIPFVVFSTYAGLTQVPGEVLEASELDGAGGFARFRLIVFPYIRSILMVLLVLQVIWDLRVFAQIYALQSIGGVREKTNTIGVYIYSVSMASGDLGAGGAISVILVVILLAISGYWIRTMLKQDKEES</sequence>
<dbReference type="CDD" id="cd06261">
    <property type="entry name" value="TM_PBP2"/>
    <property type="match status" value="1"/>
</dbReference>
<feature type="transmembrane region" description="Helical" evidence="7">
    <location>
        <begin position="33"/>
        <end position="52"/>
    </location>
</feature>
<dbReference type="EMBL" id="JBIQWL010000003">
    <property type="protein sequence ID" value="MFH8250576.1"/>
    <property type="molecule type" value="Genomic_DNA"/>
</dbReference>
<dbReference type="PANTHER" id="PTHR43227:SF8">
    <property type="entry name" value="DIACETYLCHITOBIOSE UPTAKE SYSTEM PERMEASE PROTEIN DASB"/>
    <property type="match status" value="1"/>
</dbReference>
<dbReference type="InterPro" id="IPR035906">
    <property type="entry name" value="MetI-like_sf"/>
</dbReference>
<feature type="region of interest" description="Disordered" evidence="8">
    <location>
        <begin position="1"/>
        <end position="24"/>
    </location>
</feature>
<comment type="similarity">
    <text evidence="7">Belongs to the binding-protein-dependent transport system permease family.</text>
</comment>
<keyword evidence="3" id="KW-1003">Cell membrane</keyword>
<dbReference type="RefSeq" id="WP_396640536.1">
    <property type="nucleotide sequence ID" value="NZ_JBIQWL010000003.1"/>
</dbReference>
<evidence type="ECO:0000256" key="3">
    <source>
        <dbReference type="ARBA" id="ARBA00022475"/>
    </source>
</evidence>
<protein>
    <submittedName>
        <fullName evidence="10">Carbohydrate ABC transporter permease</fullName>
    </submittedName>
</protein>
<dbReference type="SUPFAM" id="SSF161098">
    <property type="entry name" value="MetI-like"/>
    <property type="match status" value="1"/>
</dbReference>
<gene>
    <name evidence="10" type="ORF">ACH3VR_09460</name>
</gene>